<accession>A0AAE0Q8G9</accession>
<dbReference type="Proteomes" id="UP001274896">
    <property type="component" value="Unassembled WGS sequence"/>
</dbReference>
<evidence type="ECO:0000313" key="1">
    <source>
        <dbReference type="EMBL" id="KAK3515674.1"/>
    </source>
</evidence>
<evidence type="ECO:0008006" key="3">
    <source>
        <dbReference type="Google" id="ProtNLM"/>
    </source>
</evidence>
<proteinExistence type="predicted"/>
<dbReference type="PANTHER" id="PTHR47510">
    <property type="entry name" value="REVERSE TRANSCRIPTASE DOMAIN-CONTAINING PROTEIN"/>
    <property type="match status" value="1"/>
</dbReference>
<comment type="caution">
    <text evidence="1">The sequence shown here is derived from an EMBL/GenBank/DDBJ whole genome shotgun (WGS) entry which is preliminary data.</text>
</comment>
<protein>
    <recommendedName>
        <fullName evidence="3">Reverse transcriptase domain-containing protein</fullName>
    </recommendedName>
</protein>
<keyword evidence="2" id="KW-1185">Reference proteome</keyword>
<organism evidence="1 2">
    <name type="scientific">Hemibagrus guttatus</name>
    <dbReference type="NCBI Taxonomy" id="175788"/>
    <lineage>
        <taxon>Eukaryota</taxon>
        <taxon>Metazoa</taxon>
        <taxon>Chordata</taxon>
        <taxon>Craniata</taxon>
        <taxon>Vertebrata</taxon>
        <taxon>Euteleostomi</taxon>
        <taxon>Actinopterygii</taxon>
        <taxon>Neopterygii</taxon>
        <taxon>Teleostei</taxon>
        <taxon>Ostariophysi</taxon>
        <taxon>Siluriformes</taxon>
        <taxon>Bagridae</taxon>
        <taxon>Hemibagrus</taxon>
    </lineage>
</organism>
<dbReference type="EMBL" id="JAUCMX010000020">
    <property type="protein sequence ID" value="KAK3515674.1"/>
    <property type="molecule type" value="Genomic_DNA"/>
</dbReference>
<evidence type="ECO:0000313" key="2">
    <source>
        <dbReference type="Proteomes" id="UP001274896"/>
    </source>
</evidence>
<gene>
    <name evidence="1" type="ORF">QTP70_026460</name>
</gene>
<reference evidence="1" key="1">
    <citation type="submission" date="2023-06" db="EMBL/GenBank/DDBJ databases">
        <title>Male Hemibagrus guttatus genome.</title>
        <authorList>
            <person name="Bian C."/>
        </authorList>
    </citation>
    <scope>NUCLEOTIDE SEQUENCE</scope>
    <source>
        <strain evidence="1">Male_cb2023</strain>
        <tissue evidence="1">Muscle</tissue>
    </source>
</reference>
<dbReference type="AlphaFoldDB" id="A0AAE0Q8G9"/>
<sequence length="188" mass="21296">MSLPPQDIQIAPVVGPRSLGATCFMSTTIVPLTKKNTVTCLNDYCPIALTPISMQCFERIVMSHIKRNIPTTLDPFQFAYQQNRSTEDAVNAAIHTTLTHLEGKDTYVKMLFINYSLAFNTVIPHRLSEKLLTLRLTPSPCNWVLNFLMDRPPSVTVGNRTDIRHQNCEHRDSPRMFPKPTAVHPLHL</sequence>
<name>A0AAE0Q8G9_9TELE</name>
<dbReference type="PANTHER" id="PTHR47510:SF3">
    <property type="entry name" value="ENDO_EXONUCLEASE_PHOSPHATASE DOMAIN-CONTAINING PROTEIN"/>
    <property type="match status" value="1"/>
</dbReference>